<dbReference type="GO" id="GO:0003824">
    <property type="term" value="F:catalytic activity"/>
    <property type="evidence" value="ECO:0007669"/>
    <property type="project" value="InterPro"/>
</dbReference>
<dbReference type="AlphaFoldDB" id="A0A8B6BUJ1"/>
<dbReference type="PANTHER" id="PTHR46670">
    <property type="entry name" value="ENDO/EXONUCLEASE/PHOSPHATASE DOMAIN-CONTAINING PROTEIN"/>
    <property type="match status" value="1"/>
</dbReference>
<gene>
    <name evidence="2" type="ORF">MGAL_10B062725</name>
</gene>
<keyword evidence="3" id="KW-1185">Reference proteome</keyword>
<dbReference type="Gene3D" id="3.60.10.10">
    <property type="entry name" value="Endonuclease/exonuclease/phosphatase"/>
    <property type="match status" value="1"/>
</dbReference>
<comment type="caution">
    <text evidence="2">The sequence shown here is derived from an EMBL/GenBank/DDBJ whole genome shotgun (WGS) entry which is preliminary data.</text>
</comment>
<reference evidence="2" key="1">
    <citation type="submission" date="2018-11" db="EMBL/GenBank/DDBJ databases">
        <authorList>
            <person name="Alioto T."/>
            <person name="Alioto T."/>
        </authorList>
    </citation>
    <scope>NUCLEOTIDE SEQUENCE</scope>
</reference>
<name>A0A8B6BUJ1_MYTGA</name>
<dbReference type="InterPro" id="IPR005135">
    <property type="entry name" value="Endo/exonuclease/phosphatase"/>
</dbReference>
<dbReference type="EMBL" id="UYJE01000728">
    <property type="protein sequence ID" value="VDH95857.1"/>
    <property type="molecule type" value="Genomic_DNA"/>
</dbReference>
<accession>A0A8B6BUJ1</accession>
<evidence type="ECO:0000313" key="2">
    <source>
        <dbReference type="EMBL" id="VDH95857.1"/>
    </source>
</evidence>
<proteinExistence type="predicted"/>
<dbReference type="InterPro" id="IPR036691">
    <property type="entry name" value="Endo/exonu/phosph_ase_sf"/>
</dbReference>
<evidence type="ECO:0000313" key="3">
    <source>
        <dbReference type="Proteomes" id="UP000596742"/>
    </source>
</evidence>
<dbReference type="Proteomes" id="UP000596742">
    <property type="component" value="Unassembled WGS sequence"/>
</dbReference>
<feature type="domain" description="Endonuclease/exonuclease/phosphatase" evidence="1">
    <location>
        <begin position="102"/>
        <end position="298"/>
    </location>
</feature>
<protein>
    <recommendedName>
        <fullName evidence="1">Endonuclease/exonuclease/phosphatase domain-containing protein</fullName>
    </recommendedName>
</protein>
<dbReference type="Pfam" id="PF03372">
    <property type="entry name" value="Exo_endo_phos"/>
    <property type="match status" value="1"/>
</dbReference>
<evidence type="ECO:0000259" key="1">
    <source>
        <dbReference type="Pfam" id="PF03372"/>
    </source>
</evidence>
<sequence>MNFSHIIKTVSSQTFNNKGQLMHLCNVFLRRTRRGTRAGKSVQRAIPVITSKINHYDSQNIICHKQHGANIANLAKIPLLKTNSLISDEINTNNNIVISVLNCRSVKNKALSISDYVVSNKLDMFAITETWLGSSIDESVKQELVPTGYDFLQLNREHRRGGGIALMFKKGMNIEYLPNNDICIDQFEHMDFSFCHAKTCVKFCVIYRPPPSKSNDLRTSLFFDQWNSYLDRIVTFPHEFIITGDFNFHVDDKNDSNAMKFLQTLEDHNLTQHISTATHIRGHTLDLFITRSESNLLRTKASVHEPNLFDARGNPFCDHHAIQAVLAGAKPKKISKTFTFRKWKTVDQVELSKDIVLDIPDTNPSVDELANQYDSELRDVVEKHAPLVTKSVLLRPNTQWYSDELRESKRNRRRAERKWRETGLEIHRQIFKERCSNTGKLLHQTKQDFFSKKIEDCSGDHKQLFKLSNSLMGKQHDIVLPTSTSNTELSNKFAHFFINKVTTIRNVLSQQHSFNRELSLAEDTPFNGEPLP</sequence>
<dbReference type="PANTHER" id="PTHR46670:SF3">
    <property type="entry name" value="ENDONUCLEASE_EXONUCLEASE_PHOSPHATASE DOMAIN-CONTAINING PROTEIN"/>
    <property type="match status" value="1"/>
</dbReference>
<organism evidence="2 3">
    <name type="scientific">Mytilus galloprovincialis</name>
    <name type="common">Mediterranean mussel</name>
    <dbReference type="NCBI Taxonomy" id="29158"/>
    <lineage>
        <taxon>Eukaryota</taxon>
        <taxon>Metazoa</taxon>
        <taxon>Spiralia</taxon>
        <taxon>Lophotrochozoa</taxon>
        <taxon>Mollusca</taxon>
        <taxon>Bivalvia</taxon>
        <taxon>Autobranchia</taxon>
        <taxon>Pteriomorphia</taxon>
        <taxon>Mytilida</taxon>
        <taxon>Mytiloidea</taxon>
        <taxon>Mytilidae</taxon>
        <taxon>Mytilinae</taxon>
        <taxon>Mytilus</taxon>
    </lineage>
</organism>
<dbReference type="SUPFAM" id="SSF56219">
    <property type="entry name" value="DNase I-like"/>
    <property type="match status" value="1"/>
</dbReference>
<dbReference type="OrthoDB" id="10072198at2759"/>